<name>A0A0F9G9E3_9ZZZZ</name>
<dbReference type="AlphaFoldDB" id="A0A0F9G9E3"/>
<feature type="region of interest" description="Disordered" evidence="1">
    <location>
        <begin position="1"/>
        <end position="25"/>
    </location>
</feature>
<comment type="caution">
    <text evidence="2">The sequence shown here is derived from an EMBL/GenBank/DDBJ whole genome shotgun (WGS) entry which is preliminary data.</text>
</comment>
<sequence>MDDGWQRRRIRTGNPNGPTGGPEAIRWNIPMTRVSEGLVASLRLALVDV</sequence>
<evidence type="ECO:0000256" key="1">
    <source>
        <dbReference type="SAM" id="MobiDB-lite"/>
    </source>
</evidence>
<evidence type="ECO:0000313" key="2">
    <source>
        <dbReference type="EMBL" id="KKL66170.1"/>
    </source>
</evidence>
<accession>A0A0F9G9E3</accession>
<protein>
    <submittedName>
        <fullName evidence="2">Uncharacterized protein</fullName>
    </submittedName>
</protein>
<gene>
    <name evidence="2" type="ORF">LCGC14_2147620</name>
</gene>
<dbReference type="EMBL" id="LAZR01027291">
    <property type="protein sequence ID" value="KKL66170.1"/>
    <property type="molecule type" value="Genomic_DNA"/>
</dbReference>
<proteinExistence type="predicted"/>
<organism evidence="2">
    <name type="scientific">marine sediment metagenome</name>
    <dbReference type="NCBI Taxonomy" id="412755"/>
    <lineage>
        <taxon>unclassified sequences</taxon>
        <taxon>metagenomes</taxon>
        <taxon>ecological metagenomes</taxon>
    </lineage>
</organism>
<reference evidence="2" key="1">
    <citation type="journal article" date="2015" name="Nature">
        <title>Complex archaea that bridge the gap between prokaryotes and eukaryotes.</title>
        <authorList>
            <person name="Spang A."/>
            <person name="Saw J.H."/>
            <person name="Jorgensen S.L."/>
            <person name="Zaremba-Niedzwiedzka K."/>
            <person name="Martijn J."/>
            <person name="Lind A.E."/>
            <person name="van Eijk R."/>
            <person name="Schleper C."/>
            <person name="Guy L."/>
            <person name="Ettema T.J."/>
        </authorList>
    </citation>
    <scope>NUCLEOTIDE SEQUENCE</scope>
</reference>